<gene>
    <name evidence="1" type="ORF">EDWATA_01406</name>
</gene>
<evidence type="ECO:0000313" key="1">
    <source>
        <dbReference type="EMBL" id="EFE23579.1"/>
    </source>
</evidence>
<protein>
    <submittedName>
        <fullName evidence="1">Uncharacterized protein</fullName>
    </submittedName>
</protein>
<organism evidence="1 2">
    <name type="scientific">Edwardsiella tarda ATCC 23685</name>
    <dbReference type="NCBI Taxonomy" id="500638"/>
    <lineage>
        <taxon>Bacteria</taxon>
        <taxon>Pseudomonadati</taxon>
        <taxon>Pseudomonadota</taxon>
        <taxon>Gammaproteobacteria</taxon>
        <taxon>Enterobacterales</taxon>
        <taxon>Hafniaceae</taxon>
        <taxon>Edwardsiella</taxon>
    </lineage>
</organism>
<comment type="caution">
    <text evidence="1">The sequence shown here is derived from an EMBL/GenBank/DDBJ whole genome shotgun (WGS) entry which is preliminary data.</text>
</comment>
<reference evidence="1 2" key="1">
    <citation type="submission" date="2010-02" db="EMBL/GenBank/DDBJ databases">
        <authorList>
            <person name="Weinstock G."/>
            <person name="Sodergren E."/>
            <person name="Clifton S."/>
            <person name="Fulton L."/>
            <person name="Fulton B."/>
            <person name="Courtney L."/>
            <person name="Fronick C."/>
            <person name="Harrison M."/>
            <person name="Strong C."/>
            <person name="Farmer C."/>
            <person name="Delahaunty K."/>
            <person name="Markovic C."/>
            <person name="Hall O."/>
            <person name="Minx P."/>
            <person name="Tomlinson C."/>
            <person name="Mitreva M."/>
            <person name="Nelson J."/>
            <person name="Hou S."/>
            <person name="Wollam A."/>
            <person name="Pepin K.H."/>
            <person name="Johnson M."/>
            <person name="Bhonagiri V."/>
            <person name="Zhang X."/>
            <person name="Suruliraj S."/>
            <person name="Warren W."/>
            <person name="Chinwalla A."/>
            <person name="Mardis E.R."/>
            <person name="Wilson R.K."/>
        </authorList>
    </citation>
    <scope>NUCLEOTIDE SEQUENCE [LARGE SCALE GENOMIC DNA]</scope>
    <source>
        <strain evidence="1 2">ATCC 23685</strain>
    </source>
</reference>
<dbReference type="HOGENOM" id="CLU_3269263_0_0_6"/>
<proteinExistence type="predicted"/>
<accession>D4F3U1</accession>
<name>D4F3U1_EDWTA</name>
<dbReference type="Proteomes" id="UP000003692">
    <property type="component" value="Unassembled WGS sequence"/>
</dbReference>
<dbReference type="AlphaFoldDB" id="D4F3U1"/>
<evidence type="ECO:0000313" key="2">
    <source>
        <dbReference type="Proteomes" id="UP000003692"/>
    </source>
</evidence>
<dbReference type="EMBL" id="ADGK01000071">
    <property type="protein sequence ID" value="EFE23579.1"/>
    <property type="molecule type" value="Genomic_DNA"/>
</dbReference>
<sequence>MAAGKSGKCRVYSHHDRFARPLRRCIDGLAATSVKKSSITD</sequence>